<protein>
    <recommendedName>
        <fullName evidence="4">DUF4829 domain-containing protein</fullName>
    </recommendedName>
</protein>
<organism evidence="2 3">
    <name type="scientific">Youxingia wuxianensis</name>
    <dbReference type="NCBI Taxonomy" id="2763678"/>
    <lineage>
        <taxon>Bacteria</taxon>
        <taxon>Bacillati</taxon>
        <taxon>Bacillota</taxon>
        <taxon>Clostridia</taxon>
        <taxon>Eubacteriales</taxon>
        <taxon>Oscillospiraceae</taxon>
        <taxon>Youxingia</taxon>
    </lineage>
</organism>
<feature type="chain" id="PRO_5037392448" description="DUF4829 domain-containing protein" evidence="1">
    <location>
        <begin position="26"/>
        <end position="139"/>
    </location>
</feature>
<sequence>MKKTGVWLAVFFTVFLMGPTGCAHAPTDPDPLWAAQEYLGQQMEREDGAVLAYEFESAQVLEEETERIRQRYKDSDIAGERGWSQGFIDHMTAVETRYTVDYDNTKVPYSEGKMIHVLYLSREDENSPWEVFDSLTPYE</sequence>
<dbReference type="RefSeq" id="WP_262396256.1">
    <property type="nucleotide sequence ID" value="NZ_JACRTD010000014.1"/>
</dbReference>
<comment type="caution">
    <text evidence="2">The sequence shown here is derived from an EMBL/GenBank/DDBJ whole genome shotgun (WGS) entry which is preliminary data.</text>
</comment>
<gene>
    <name evidence="2" type="ORF">H8705_13205</name>
</gene>
<reference evidence="2" key="1">
    <citation type="submission" date="2020-08" db="EMBL/GenBank/DDBJ databases">
        <title>Genome public.</title>
        <authorList>
            <person name="Liu C."/>
            <person name="Sun Q."/>
        </authorList>
    </citation>
    <scope>NUCLEOTIDE SEQUENCE</scope>
    <source>
        <strain evidence="2">NSJ-64</strain>
    </source>
</reference>
<keyword evidence="1" id="KW-0732">Signal</keyword>
<evidence type="ECO:0008006" key="4">
    <source>
        <dbReference type="Google" id="ProtNLM"/>
    </source>
</evidence>
<name>A0A926ETX5_9FIRM</name>
<keyword evidence="3" id="KW-1185">Reference proteome</keyword>
<evidence type="ECO:0000256" key="1">
    <source>
        <dbReference type="SAM" id="SignalP"/>
    </source>
</evidence>
<proteinExistence type="predicted"/>
<dbReference type="EMBL" id="JACRTD010000014">
    <property type="protein sequence ID" value="MBC8586537.1"/>
    <property type="molecule type" value="Genomic_DNA"/>
</dbReference>
<dbReference type="Proteomes" id="UP000623678">
    <property type="component" value="Unassembled WGS sequence"/>
</dbReference>
<feature type="signal peptide" evidence="1">
    <location>
        <begin position="1"/>
        <end position="25"/>
    </location>
</feature>
<evidence type="ECO:0000313" key="3">
    <source>
        <dbReference type="Proteomes" id="UP000623678"/>
    </source>
</evidence>
<accession>A0A926ETX5</accession>
<dbReference type="AlphaFoldDB" id="A0A926ETX5"/>
<evidence type="ECO:0000313" key="2">
    <source>
        <dbReference type="EMBL" id="MBC8586537.1"/>
    </source>
</evidence>